<feature type="region of interest" description="Disordered" evidence="2">
    <location>
        <begin position="112"/>
        <end position="133"/>
    </location>
</feature>
<dbReference type="EMBL" id="JX997183">
    <property type="protein sequence ID" value="AGE58677.1"/>
    <property type="molecule type" value="Genomic_DNA"/>
</dbReference>
<evidence type="ECO:0000256" key="2">
    <source>
        <dbReference type="SAM" id="MobiDB-lite"/>
    </source>
</evidence>
<evidence type="ECO:0000313" key="3">
    <source>
        <dbReference type="EMBL" id="AGE58677.1"/>
    </source>
</evidence>
<keyword evidence="1" id="KW-0175">Coiled coil</keyword>
<evidence type="ECO:0000256" key="1">
    <source>
        <dbReference type="SAM" id="Coils"/>
    </source>
</evidence>
<accession>M1I358</accession>
<dbReference type="GeneID" id="40525541"/>
<reference evidence="3" key="1">
    <citation type="submission" date="2012-10" db="EMBL/GenBank/DDBJ databases">
        <title>Towards defining the chloroviruses: a genomic journey through a genus of large DNA viruses.</title>
        <authorList>
            <person name="Jeanniard A."/>
            <person name="Dunigan D.D."/>
            <person name="Gurnon J.R."/>
            <person name="Agarkova I."/>
            <person name="Kang M."/>
            <person name="Vitek J."/>
            <person name="Duncan G."/>
            <person name="McClung O.W."/>
            <person name="Larsen M."/>
            <person name="Claverie J.-M."/>
            <person name="Van Etten J.L."/>
            <person name="Blanc G."/>
        </authorList>
    </citation>
    <scope>NUCLEOTIDE SEQUENCE</scope>
</reference>
<dbReference type="RefSeq" id="YP_009665322.1">
    <property type="nucleotide sequence ID" value="NC_043235.1"/>
</dbReference>
<feature type="coiled-coil region" evidence="1">
    <location>
        <begin position="10"/>
        <end position="37"/>
    </location>
</feature>
<dbReference type="KEGG" id="vg:40525541"/>
<protein>
    <submittedName>
        <fullName evidence="3">Uncharacterized protein</fullName>
    </submittedName>
</protein>
<proteinExistence type="predicted"/>
<feature type="compositionally biased region" description="Basic residues" evidence="2">
    <location>
        <begin position="113"/>
        <end position="127"/>
    </location>
</feature>
<gene>
    <name evidence="3" type="primary">NYs-1_299L</name>
    <name evidence="3" type="ORF">PBCVNYs1_299L</name>
</gene>
<name>M1I358_9PHYC</name>
<organism evidence="3">
    <name type="scientific">Paramecium bursaria Chlorella virus NYs1</name>
    <dbReference type="NCBI Taxonomy" id="83442"/>
    <lineage>
        <taxon>Viruses</taxon>
        <taxon>Varidnaviria</taxon>
        <taxon>Bamfordvirae</taxon>
        <taxon>Nucleocytoviricota</taxon>
        <taxon>Megaviricetes</taxon>
        <taxon>Algavirales</taxon>
        <taxon>Phycodnaviridae</taxon>
        <taxon>Chlorovirus</taxon>
        <taxon>Chlorovirus newyorkense</taxon>
    </lineage>
</organism>
<sequence length="133" mass="15239">MEFVKNIERFVELHQNILNANQALKDAKKEKAILYKQILEYMTSHAIQSHTHDGFDIIAKESEIKGKIDLEMIEHMMENMIGETVSQEHVEKMITSLADNLSSGDIKTTLSIKKIKGPKKPRSKKSKKNEESD</sequence>